<dbReference type="Proteomes" id="UP000683000">
    <property type="component" value="Unassembled WGS sequence"/>
</dbReference>
<feature type="region of interest" description="Disordered" evidence="1">
    <location>
        <begin position="1"/>
        <end position="113"/>
    </location>
</feature>
<feature type="compositionally biased region" description="Low complexity" evidence="1">
    <location>
        <begin position="8"/>
        <end position="25"/>
    </location>
</feature>
<accession>A0A8I2Z2V6</accession>
<dbReference type="AlphaFoldDB" id="A0A8I2Z2V6"/>
<sequence>MASTVMVSSNETKSSLSSSAEDSSSLRIIEISSDSEDDVFRKPQRSKFGSTSQGENKHHESGSAWGNGVIELTDSDSSDSSDLPDALSPLVKGPRKKESTSTRRQPPSENFIPLYVDTSDDEESDKDCILVLNDPPASRRPIRSIPPAKGQDAAKGNTMFESPKKNAVLNSSQRGRRSVLKAKEQARLQKYATDLFAQLNKDVFGDCLPKDTTLEWSKRLLTTAGRARWHRSCEGMHTTRIELASKILDCDGELPALL</sequence>
<reference evidence="3" key="1">
    <citation type="submission" date="2021-03" db="EMBL/GenBank/DDBJ databases">
        <title>Evolutionary innovations through gain and loss of genes in the ectomycorrhizal Boletales.</title>
        <authorList>
            <person name="Wu G."/>
            <person name="Miyauchi S."/>
            <person name="Morin E."/>
            <person name="Yang Z.-L."/>
            <person name="Xu J."/>
            <person name="Martin F.M."/>
        </authorList>
    </citation>
    <scope>NUCLEOTIDE SEQUENCE</scope>
    <source>
        <strain evidence="3">BR01</strain>
    </source>
</reference>
<feature type="compositionally biased region" description="Low complexity" evidence="1">
    <location>
        <begin position="80"/>
        <end position="90"/>
    </location>
</feature>
<dbReference type="GO" id="GO:0006950">
    <property type="term" value="P:response to stress"/>
    <property type="evidence" value="ECO:0007669"/>
    <property type="project" value="UniProtKB-ARBA"/>
</dbReference>
<keyword evidence="4" id="KW-1185">Reference proteome</keyword>
<comment type="caution">
    <text evidence="3">The sequence shown here is derived from an EMBL/GenBank/DDBJ whole genome shotgun (WGS) entry which is preliminary data.</text>
</comment>
<evidence type="ECO:0000256" key="1">
    <source>
        <dbReference type="SAM" id="MobiDB-lite"/>
    </source>
</evidence>
<protein>
    <recommendedName>
        <fullName evidence="2">SprT-like domain-containing protein</fullName>
    </recommendedName>
</protein>
<evidence type="ECO:0000313" key="4">
    <source>
        <dbReference type="Proteomes" id="UP000683000"/>
    </source>
</evidence>
<dbReference type="OrthoDB" id="20772at2759"/>
<gene>
    <name evidence="3" type="ORF">JVT61DRAFT_5796</name>
</gene>
<dbReference type="EMBL" id="JAGFBS010000002">
    <property type="protein sequence ID" value="KAG6381382.1"/>
    <property type="molecule type" value="Genomic_DNA"/>
</dbReference>
<feature type="domain" description="SprT-like" evidence="2">
    <location>
        <begin position="193"/>
        <end position="250"/>
    </location>
</feature>
<name>A0A8I2Z2V6_9AGAM</name>
<evidence type="ECO:0000313" key="3">
    <source>
        <dbReference type="EMBL" id="KAG6381382.1"/>
    </source>
</evidence>
<feature type="region of interest" description="Disordered" evidence="1">
    <location>
        <begin position="132"/>
        <end position="158"/>
    </location>
</feature>
<dbReference type="InterPro" id="IPR006640">
    <property type="entry name" value="SprT-like_domain"/>
</dbReference>
<proteinExistence type="predicted"/>
<dbReference type="Pfam" id="PF10263">
    <property type="entry name" value="SprT-like"/>
    <property type="match status" value="1"/>
</dbReference>
<organism evidence="3 4">
    <name type="scientific">Boletus reticuloceps</name>
    <dbReference type="NCBI Taxonomy" id="495285"/>
    <lineage>
        <taxon>Eukaryota</taxon>
        <taxon>Fungi</taxon>
        <taxon>Dikarya</taxon>
        <taxon>Basidiomycota</taxon>
        <taxon>Agaricomycotina</taxon>
        <taxon>Agaricomycetes</taxon>
        <taxon>Agaricomycetidae</taxon>
        <taxon>Boletales</taxon>
        <taxon>Boletineae</taxon>
        <taxon>Boletaceae</taxon>
        <taxon>Boletoideae</taxon>
        <taxon>Boletus</taxon>
    </lineage>
</organism>
<evidence type="ECO:0000259" key="2">
    <source>
        <dbReference type="Pfam" id="PF10263"/>
    </source>
</evidence>